<dbReference type="InterPro" id="IPR044479">
    <property type="entry name" value="LGALDH-like"/>
</dbReference>
<feature type="domain" description="NADP-dependent oxidoreductase" evidence="1">
    <location>
        <begin position="36"/>
        <end position="318"/>
    </location>
</feature>
<proteinExistence type="predicted"/>
<dbReference type="Gene3D" id="3.20.20.100">
    <property type="entry name" value="NADP-dependent oxidoreductase domain"/>
    <property type="match status" value="1"/>
</dbReference>
<protein>
    <submittedName>
        <fullName evidence="2">Putative oxidoreductase</fullName>
    </submittedName>
</protein>
<organism evidence="2">
    <name type="scientific">Nyssomyia neivai</name>
    <dbReference type="NCBI Taxonomy" id="330878"/>
    <lineage>
        <taxon>Eukaryota</taxon>
        <taxon>Metazoa</taxon>
        <taxon>Ecdysozoa</taxon>
        <taxon>Arthropoda</taxon>
        <taxon>Hexapoda</taxon>
        <taxon>Insecta</taxon>
        <taxon>Pterygota</taxon>
        <taxon>Neoptera</taxon>
        <taxon>Endopterygota</taxon>
        <taxon>Diptera</taxon>
        <taxon>Nematocera</taxon>
        <taxon>Psychodoidea</taxon>
        <taxon>Psychodidae</taxon>
        <taxon>Nyssomyia</taxon>
    </lineage>
</organism>
<dbReference type="Pfam" id="PF00248">
    <property type="entry name" value="Aldo_ket_red"/>
    <property type="match status" value="1"/>
</dbReference>
<dbReference type="InterPro" id="IPR036812">
    <property type="entry name" value="NAD(P)_OxRdtase_dom_sf"/>
</dbReference>
<evidence type="ECO:0000259" key="1">
    <source>
        <dbReference type="Pfam" id="PF00248"/>
    </source>
</evidence>
<dbReference type="PRINTS" id="PR00069">
    <property type="entry name" value="ALDKETRDTASE"/>
</dbReference>
<sequence length="349" mass="39063">MSSLPATFVQGFHDEASVRKMEYRTLGRTGLSVSTVSLGTGTLSPLYGSITEKAACETVQEALKRGINYIDTAYYYGQGCSEKLLGIALQSVPRKAFYIGTKIGRYEKEVEHQFDFSAETTRRSVERSLKHLQLDYIDVIQIHDVEFAPNLNVVLNEALPTLEVLRDEGKVGYIGVTGYPLEVLKQAIVGAPGRFDTVLAYTRYTLIDDSLEDYLDFFLGEKLGVICASGHALGLLSQQGPQTWHPAGEEIKAACREASEICRKEGMELGRLAMGYFINLIGPATFLVGMQSLELLNMNLDVYFNGLTDKENAIKDRIKRDIFSKLKQKHWEGIEVSRYWSEMEKIGKK</sequence>
<dbReference type="GO" id="GO:0005829">
    <property type="term" value="C:cytosol"/>
    <property type="evidence" value="ECO:0007669"/>
    <property type="project" value="TreeGrafter"/>
</dbReference>
<dbReference type="InterPro" id="IPR023210">
    <property type="entry name" value="NADP_OxRdtase_dom"/>
</dbReference>
<accession>A0A1L8E0L5</accession>
<dbReference type="CDD" id="cd19163">
    <property type="entry name" value="AKR_galDH"/>
    <property type="match status" value="1"/>
</dbReference>
<dbReference type="PANTHER" id="PTHR42686:SF1">
    <property type="entry name" value="GH17980P-RELATED"/>
    <property type="match status" value="1"/>
</dbReference>
<dbReference type="SUPFAM" id="SSF51430">
    <property type="entry name" value="NAD(P)-linked oxidoreductase"/>
    <property type="match status" value="1"/>
</dbReference>
<name>A0A1L8E0L5_9DIPT</name>
<dbReference type="AlphaFoldDB" id="A0A1L8E0L5"/>
<dbReference type="EMBL" id="GFDF01001801">
    <property type="protein sequence ID" value="JAV12283.1"/>
    <property type="molecule type" value="Transcribed_RNA"/>
</dbReference>
<reference evidence="2" key="1">
    <citation type="submission" date="2016-12" db="EMBL/GenBank/DDBJ databases">
        <title>An insight into the sialome and mialome of the sand fly, Nyssomyia neivai.</title>
        <authorList>
            <person name="Sebastian V."/>
            <person name="Goulart T.M."/>
            <person name="Oliveira W."/>
            <person name="Calvo E."/>
            <person name="Oliveira L.F."/>
            <person name="Pinto M.C."/>
            <person name="Rosselino A.M."/>
            <person name="Ribeiro J.M."/>
        </authorList>
    </citation>
    <scope>NUCLEOTIDE SEQUENCE</scope>
</reference>
<dbReference type="PANTHER" id="PTHR42686">
    <property type="entry name" value="GH17980P-RELATED"/>
    <property type="match status" value="1"/>
</dbReference>
<dbReference type="InterPro" id="IPR020471">
    <property type="entry name" value="AKR"/>
</dbReference>
<dbReference type="GO" id="GO:0010349">
    <property type="term" value="F:L-galactose dehydrogenase activity"/>
    <property type="evidence" value="ECO:0007669"/>
    <property type="project" value="InterPro"/>
</dbReference>
<evidence type="ECO:0000313" key="2">
    <source>
        <dbReference type="EMBL" id="JAV12283.1"/>
    </source>
</evidence>
<dbReference type="FunFam" id="3.20.20.100:FF:000011">
    <property type="entry name" value="Aldo/keto reductase"/>
    <property type="match status" value="1"/>
</dbReference>